<organism evidence="4">
    <name type="scientific">hydrothermal vent metagenome</name>
    <dbReference type="NCBI Taxonomy" id="652676"/>
    <lineage>
        <taxon>unclassified sequences</taxon>
        <taxon>metagenomes</taxon>
        <taxon>ecological metagenomes</taxon>
    </lineage>
</organism>
<dbReference type="AlphaFoldDB" id="A0A3B0R938"/>
<dbReference type="InterPro" id="IPR018211">
    <property type="entry name" value="ADH_Fe_CS"/>
</dbReference>
<dbReference type="InterPro" id="IPR039697">
    <property type="entry name" value="Alcohol_dehydrogenase_Fe"/>
</dbReference>
<feature type="domain" description="Fe-containing alcohol dehydrogenase-like C-terminal" evidence="3">
    <location>
        <begin position="198"/>
        <end position="397"/>
    </location>
</feature>
<accession>A0A3B0R938</accession>
<dbReference type="Gene3D" id="1.20.1090.10">
    <property type="entry name" value="Dehydroquinate synthase-like - alpha domain"/>
    <property type="match status" value="1"/>
</dbReference>
<evidence type="ECO:0000256" key="1">
    <source>
        <dbReference type="ARBA" id="ARBA00023002"/>
    </source>
</evidence>
<dbReference type="GO" id="GO:0046872">
    <property type="term" value="F:metal ion binding"/>
    <property type="evidence" value="ECO:0007669"/>
    <property type="project" value="InterPro"/>
</dbReference>
<dbReference type="PANTHER" id="PTHR11496">
    <property type="entry name" value="ALCOHOL DEHYDROGENASE"/>
    <property type="match status" value="1"/>
</dbReference>
<evidence type="ECO:0000259" key="3">
    <source>
        <dbReference type="Pfam" id="PF25137"/>
    </source>
</evidence>
<dbReference type="FunFam" id="3.40.50.1970:FF:000003">
    <property type="entry name" value="Alcohol dehydrogenase, iron-containing"/>
    <property type="match status" value="1"/>
</dbReference>
<dbReference type="PANTHER" id="PTHR11496:SF83">
    <property type="entry name" value="HYDROXYACID-OXOACID TRANSHYDROGENASE, MITOCHONDRIAL"/>
    <property type="match status" value="1"/>
</dbReference>
<proteinExistence type="predicted"/>
<gene>
    <name evidence="4" type="ORF">MNBD_DELTA01-350</name>
</gene>
<keyword evidence="1 4" id="KW-0560">Oxidoreductase</keyword>
<dbReference type="Pfam" id="PF25137">
    <property type="entry name" value="ADH_Fe_C"/>
    <property type="match status" value="1"/>
</dbReference>
<reference evidence="4" key="1">
    <citation type="submission" date="2018-06" db="EMBL/GenBank/DDBJ databases">
        <authorList>
            <person name="Zhirakovskaya E."/>
        </authorList>
    </citation>
    <scope>NUCLEOTIDE SEQUENCE</scope>
</reference>
<sequence>MKTGKSFKAHQPVDLYFGSGELVKLGEVVAALEGAPKKVFLLTMPELVALGLVDGAVSSLKEAGLEVVVFDKVKPEPSCTHVDEVAALVRESGAQVLVAFGGGSVMDVAKAAAIAATHPEPTWMYVNLSNRPPLDIEAVTLPVVVVSTTSGTGSEATPYAVMSNDETIQKGTIKSSYIFPRAAIVDPSLTLKLPPRLTAATGVDAFCHALESFINIPNRNAFSIMVASEAMRTLYKSLPAAVANGADLALREEVAWGSTLAGVAIANAGTTVAHGMAQPLGARAHLSHAETVAIFTVPVLRNTWQAATGLFAEIASLLDPQRVLGFSEEAAAEAGVDMVEEFFKEVGMFIKMKEFGVKEDILSDLVGDITGYMSRPLAQHPKVFNAEEVMKILKEAY</sequence>
<dbReference type="Gene3D" id="3.40.50.1970">
    <property type="match status" value="1"/>
</dbReference>
<feature type="domain" description="Alcohol dehydrogenase iron-type/glycerol dehydrogenase GldA" evidence="2">
    <location>
        <begin position="12"/>
        <end position="187"/>
    </location>
</feature>
<dbReference type="PROSITE" id="PS00913">
    <property type="entry name" value="ADH_IRON_1"/>
    <property type="match status" value="1"/>
</dbReference>
<protein>
    <submittedName>
        <fullName evidence="4">Alcohol dehydrogenase</fullName>
        <ecNumber evidence="4">1.1.1.1</ecNumber>
    </submittedName>
</protein>
<name>A0A3B0R938_9ZZZZ</name>
<dbReference type="SUPFAM" id="SSF56796">
    <property type="entry name" value="Dehydroquinate synthase-like"/>
    <property type="match status" value="1"/>
</dbReference>
<evidence type="ECO:0000313" key="4">
    <source>
        <dbReference type="EMBL" id="VAV85556.1"/>
    </source>
</evidence>
<dbReference type="Pfam" id="PF00465">
    <property type="entry name" value="Fe-ADH"/>
    <property type="match status" value="1"/>
</dbReference>
<dbReference type="EC" id="1.1.1.1" evidence="4"/>
<dbReference type="CDD" id="cd08551">
    <property type="entry name" value="Fe-ADH"/>
    <property type="match status" value="1"/>
</dbReference>
<dbReference type="EMBL" id="UOEA01000090">
    <property type="protein sequence ID" value="VAV85556.1"/>
    <property type="molecule type" value="Genomic_DNA"/>
</dbReference>
<evidence type="ECO:0000259" key="2">
    <source>
        <dbReference type="Pfam" id="PF00465"/>
    </source>
</evidence>
<dbReference type="GO" id="GO:0004022">
    <property type="term" value="F:alcohol dehydrogenase (NAD+) activity"/>
    <property type="evidence" value="ECO:0007669"/>
    <property type="project" value="UniProtKB-EC"/>
</dbReference>
<dbReference type="InterPro" id="IPR056798">
    <property type="entry name" value="ADH_Fe_C"/>
</dbReference>
<dbReference type="InterPro" id="IPR001670">
    <property type="entry name" value="ADH_Fe/GldA"/>
</dbReference>